<reference evidence="1" key="1">
    <citation type="journal article" date="2017" name="Appl. Environ. Microbiol.">
        <title>Molecular characterization of an Endozoicomonas-like organism causing infection in king scallop Pecten maximus L.</title>
        <authorList>
            <person name="Cano I."/>
            <person name="van Aerle R."/>
            <person name="Ross S."/>
            <person name="Verner-Jeffreys D.W."/>
            <person name="Paley R.K."/>
            <person name="Rimmer G."/>
            <person name="Ryder D."/>
            <person name="Hooper P."/>
            <person name="Stone D."/>
            <person name="Feist S.W."/>
        </authorList>
    </citation>
    <scope>NUCLEOTIDE SEQUENCE</scope>
</reference>
<sequence length="78" mass="9860">MKYWMKLRNSRNYISQSCYDDMLENNDRWMLNIKEELYRIGFGYKWELQKVDINDLQMTKERSFDLYERVCRKKYIVL</sequence>
<dbReference type="AlphaFoldDB" id="A0A2H9T3P5"/>
<name>A0A2H9T3P5_9ZZZZ</name>
<comment type="caution">
    <text evidence="1">The sequence shown here is derived from an EMBL/GenBank/DDBJ whole genome shotgun (WGS) entry which is preliminary data.</text>
</comment>
<proteinExistence type="predicted"/>
<organism evidence="1">
    <name type="scientific">invertebrate metagenome</name>
    <dbReference type="NCBI Taxonomy" id="1711999"/>
    <lineage>
        <taxon>unclassified sequences</taxon>
        <taxon>metagenomes</taxon>
        <taxon>organismal metagenomes</taxon>
    </lineage>
</organism>
<accession>A0A2H9T3P5</accession>
<dbReference type="EMBL" id="NSIT01000343">
    <property type="protein sequence ID" value="PJE77858.1"/>
    <property type="molecule type" value="Genomic_DNA"/>
</dbReference>
<gene>
    <name evidence="1" type="ORF">CI610_03211</name>
</gene>
<protein>
    <submittedName>
        <fullName evidence="1">Uncharacterized protein</fullName>
    </submittedName>
</protein>
<evidence type="ECO:0000313" key="1">
    <source>
        <dbReference type="EMBL" id="PJE77858.1"/>
    </source>
</evidence>